<dbReference type="AlphaFoldDB" id="A0A4Y2QA83"/>
<evidence type="ECO:0000313" key="1">
    <source>
        <dbReference type="EMBL" id="GBN61078.1"/>
    </source>
</evidence>
<dbReference type="Proteomes" id="UP000499080">
    <property type="component" value="Unassembled WGS sequence"/>
</dbReference>
<comment type="caution">
    <text evidence="1">The sequence shown here is derived from an EMBL/GenBank/DDBJ whole genome shotgun (WGS) entry which is preliminary data.</text>
</comment>
<keyword evidence="2" id="KW-1185">Reference proteome</keyword>
<sequence>MDSTCPIDKSVVVGYLIPDTPIDIFMQFLRFNPLLPKTRDLKIQERPSSPFKGNQISLPPQKPAMTAGTFQILRKPLYSPDASGRATLTTKVCAVGVKSIPLNERGWKFHRDIPDGLPSFGCKDVWDIPRS</sequence>
<proteinExistence type="predicted"/>
<organism evidence="1 2">
    <name type="scientific">Araneus ventricosus</name>
    <name type="common">Orbweaver spider</name>
    <name type="synonym">Epeira ventricosa</name>
    <dbReference type="NCBI Taxonomy" id="182803"/>
    <lineage>
        <taxon>Eukaryota</taxon>
        <taxon>Metazoa</taxon>
        <taxon>Ecdysozoa</taxon>
        <taxon>Arthropoda</taxon>
        <taxon>Chelicerata</taxon>
        <taxon>Arachnida</taxon>
        <taxon>Araneae</taxon>
        <taxon>Araneomorphae</taxon>
        <taxon>Entelegynae</taxon>
        <taxon>Araneoidea</taxon>
        <taxon>Araneidae</taxon>
        <taxon>Araneus</taxon>
    </lineage>
</organism>
<name>A0A4Y2QA83_ARAVE</name>
<gene>
    <name evidence="1" type="ORF">AVEN_107601_1</name>
</gene>
<evidence type="ECO:0000313" key="2">
    <source>
        <dbReference type="Proteomes" id="UP000499080"/>
    </source>
</evidence>
<accession>A0A4Y2QA83</accession>
<protein>
    <submittedName>
        <fullName evidence="1">Uncharacterized protein</fullName>
    </submittedName>
</protein>
<reference evidence="1 2" key="1">
    <citation type="journal article" date="2019" name="Sci. Rep.">
        <title>Orb-weaving spider Araneus ventricosus genome elucidates the spidroin gene catalogue.</title>
        <authorList>
            <person name="Kono N."/>
            <person name="Nakamura H."/>
            <person name="Ohtoshi R."/>
            <person name="Moran D.A.P."/>
            <person name="Shinohara A."/>
            <person name="Yoshida Y."/>
            <person name="Fujiwara M."/>
            <person name="Mori M."/>
            <person name="Tomita M."/>
            <person name="Arakawa K."/>
        </authorList>
    </citation>
    <scope>NUCLEOTIDE SEQUENCE [LARGE SCALE GENOMIC DNA]</scope>
</reference>
<dbReference type="EMBL" id="BGPR01220334">
    <property type="protein sequence ID" value="GBN61078.1"/>
    <property type="molecule type" value="Genomic_DNA"/>
</dbReference>